<evidence type="ECO:0000256" key="14">
    <source>
        <dbReference type="RuleBase" id="RU000461"/>
    </source>
</evidence>
<evidence type="ECO:0000256" key="3">
    <source>
        <dbReference type="ARBA" id="ARBA00004406"/>
    </source>
</evidence>
<dbReference type="SUPFAM" id="SSF48264">
    <property type="entry name" value="Cytochrome P450"/>
    <property type="match status" value="1"/>
</dbReference>
<evidence type="ECO:0000256" key="8">
    <source>
        <dbReference type="ARBA" id="ARBA00022848"/>
    </source>
</evidence>
<feature type="binding site" description="axial binding residue" evidence="13">
    <location>
        <position position="391"/>
    </location>
    <ligand>
        <name>heme</name>
        <dbReference type="ChEBI" id="CHEBI:30413"/>
    </ligand>
    <ligandPart>
        <name>Fe</name>
        <dbReference type="ChEBI" id="CHEBI:18248"/>
    </ligandPart>
</feature>
<evidence type="ECO:0000256" key="13">
    <source>
        <dbReference type="PIRSR" id="PIRSR602401-1"/>
    </source>
</evidence>
<keyword evidence="10 13" id="KW-0408">Iron</keyword>
<dbReference type="PANTHER" id="PTHR24292">
    <property type="entry name" value="CYTOCHROME P450"/>
    <property type="match status" value="1"/>
</dbReference>
<keyword evidence="12" id="KW-0472">Membrane</keyword>
<name>A0ABD2NYP1_9CUCU</name>
<organism evidence="15 16">
    <name type="scientific">Cryptolaemus montrouzieri</name>
    <dbReference type="NCBI Taxonomy" id="559131"/>
    <lineage>
        <taxon>Eukaryota</taxon>
        <taxon>Metazoa</taxon>
        <taxon>Ecdysozoa</taxon>
        <taxon>Arthropoda</taxon>
        <taxon>Hexapoda</taxon>
        <taxon>Insecta</taxon>
        <taxon>Pterygota</taxon>
        <taxon>Neoptera</taxon>
        <taxon>Endopterygota</taxon>
        <taxon>Coleoptera</taxon>
        <taxon>Polyphaga</taxon>
        <taxon>Cucujiformia</taxon>
        <taxon>Coccinelloidea</taxon>
        <taxon>Coccinellidae</taxon>
        <taxon>Scymninae</taxon>
        <taxon>Scymnini</taxon>
        <taxon>Cryptolaemus</taxon>
    </lineage>
</organism>
<evidence type="ECO:0000256" key="7">
    <source>
        <dbReference type="ARBA" id="ARBA00022824"/>
    </source>
</evidence>
<evidence type="ECO:0000313" key="16">
    <source>
        <dbReference type="Proteomes" id="UP001516400"/>
    </source>
</evidence>
<gene>
    <name evidence="15" type="ORF">HHI36_006503</name>
</gene>
<evidence type="ECO:0000256" key="10">
    <source>
        <dbReference type="ARBA" id="ARBA00023004"/>
    </source>
</evidence>
<evidence type="ECO:0000256" key="4">
    <source>
        <dbReference type="ARBA" id="ARBA00010617"/>
    </source>
</evidence>
<dbReference type="Gene3D" id="1.10.630.10">
    <property type="entry name" value="Cytochrome P450"/>
    <property type="match status" value="1"/>
</dbReference>
<protein>
    <recommendedName>
        <fullName evidence="17">Cytochrome P450</fullName>
    </recommendedName>
</protein>
<evidence type="ECO:0000256" key="11">
    <source>
        <dbReference type="ARBA" id="ARBA00023033"/>
    </source>
</evidence>
<reference evidence="15 16" key="1">
    <citation type="journal article" date="2021" name="BMC Biol.">
        <title>Horizontally acquired antibacterial genes associated with adaptive radiation of ladybird beetles.</title>
        <authorList>
            <person name="Li H.S."/>
            <person name="Tang X.F."/>
            <person name="Huang Y.H."/>
            <person name="Xu Z.Y."/>
            <person name="Chen M.L."/>
            <person name="Du X.Y."/>
            <person name="Qiu B.Y."/>
            <person name="Chen P.T."/>
            <person name="Zhang W."/>
            <person name="Slipinski A."/>
            <person name="Escalona H.E."/>
            <person name="Waterhouse R.M."/>
            <person name="Zwick A."/>
            <person name="Pang H."/>
        </authorList>
    </citation>
    <scope>NUCLEOTIDE SEQUENCE [LARGE SCALE GENOMIC DNA]</scope>
    <source>
        <strain evidence="15">SYSU2018</strain>
    </source>
</reference>
<sequence length="446" mass="51390">MDAKVIGLYAIDEPILLVRDPDIIKSILVKDFNSFTDRGVYIDKREPTAGHLWKLPGKKWRPLRSKMSTCFSIGKLKMMFSNLLKVGKEMEINLNEECKKKQPIDVGDLSQRFTVDVVASSIFGIEVNSFIEKKNQYFLMEEDLVKSDSRLRMIKAALQIIVPNFFDIFSFIKFETVKKSCLGFVYEMVRTVIEFREKTGTVRNDMMQLLIQLKNFGKVTEAEDEKSEKGGKEICLTMEELVAQAYTYFFVGSETSSTAITMLLYECALNEKIQRLLQNDIDEAMNKSNGDITYESILEMKYLEMVIYETLRKYPVLGFLQRKSVEDYIIPQLGVQIEKGTRLYFSIEGLHMDPKYFPEPDKFDPERFSKENQTKIHPCSYLAFGDGPRNCIGKRLGYFMVAIGVIYVFKNFNVSVCEKTEIPVAINPLAYTIKPINSVYLKIAPR</sequence>
<dbReference type="PROSITE" id="PS00086">
    <property type="entry name" value="CYTOCHROME_P450"/>
    <property type="match status" value="1"/>
</dbReference>
<proteinExistence type="inferred from homology"/>
<comment type="similarity">
    <text evidence="4 14">Belongs to the cytochrome P450 family.</text>
</comment>
<keyword evidence="7" id="KW-0256">Endoplasmic reticulum</keyword>
<dbReference type="PRINTS" id="PR00385">
    <property type="entry name" value="P450"/>
</dbReference>
<evidence type="ECO:0000256" key="2">
    <source>
        <dbReference type="ARBA" id="ARBA00004174"/>
    </source>
</evidence>
<comment type="caution">
    <text evidence="15">The sequence shown here is derived from an EMBL/GenBank/DDBJ whole genome shotgun (WGS) entry which is preliminary data.</text>
</comment>
<dbReference type="GO" id="GO:0005789">
    <property type="term" value="C:endoplasmic reticulum membrane"/>
    <property type="evidence" value="ECO:0007669"/>
    <property type="project" value="UniProtKB-SubCell"/>
</dbReference>
<dbReference type="EMBL" id="JABFTP020000144">
    <property type="protein sequence ID" value="KAL3283355.1"/>
    <property type="molecule type" value="Genomic_DNA"/>
</dbReference>
<evidence type="ECO:0000256" key="9">
    <source>
        <dbReference type="ARBA" id="ARBA00023002"/>
    </source>
</evidence>
<dbReference type="InterPro" id="IPR036396">
    <property type="entry name" value="Cyt_P450_sf"/>
</dbReference>
<evidence type="ECO:0000256" key="5">
    <source>
        <dbReference type="ARBA" id="ARBA00022617"/>
    </source>
</evidence>
<evidence type="ECO:0000256" key="6">
    <source>
        <dbReference type="ARBA" id="ARBA00022723"/>
    </source>
</evidence>
<evidence type="ECO:0000313" key="15">
    <source>
        <dbReference type="EMBL" id="KAL3283355.1"/>
    </source>
</evidence>
<evidence type="ECO:0000256" key="12">
    <source>
        <dbReference type="ARBA" id="ARBA00023136"/>
    </source>
</evidence>
<evidence type="ECO:0000256" key="1">
    <source>
        <dbReference type="ARBA" id="ARBA00001971"/>
    </source>
</evidence>
<evidence type="ECO:0008006" key="17">
    <source>
        <dbReference type="Google" id="ProtNLM"/>
    </source>
</evidence>
<keyword evidence="16" id="KW-1185">Reference proteome</keyword>
<accession>A0ABD2NYP1</accession>
<dbReference type="Proteomes" id="UP001516400">
    <property type="component" value="Unassembled WGS sequence"/>
</dbReference>
<dbReference type="GO" id="GO:0004497">
    <property type="term" value="F:monooxygenase activity"/>
    <property type="evidence" value="ECO:0007669"/>
    <property type="project" value="UniProtKB-KW"/>
</dbReference>
<dbReference type="InterPro" id="IPR001128">
    <property type="entry name" value="Cyt_P450"/>
</dbReference>
<dbReference type="AlphaFoldDB" id="A0ABD2NYP1"/>
<dbReference type="CDD" id="cd11056">
    <property type="entry name" value="CYP6-like"/>
    <property type="match status" value="1"/>
</dbReference>
<dbReference type="InterPro" id="IPR017972">
    <property type="entry name" value="Cyt_P450_CS"/>
</dbReference>
<comment type="subcellular location">
    <subcellularLocation>
        <location evidence="3">Endoplasmic reticulum membrane</location>
        <topology evidence="3">Peripheral membrane protein</topology>
    </subcellularLocation>
    <subcellularLocation>
        <location evidence="2">Microsome membrane</location>
        <topology evidence="2">Peripheral membrane protein</topology>
    </subcellularLocation>
</comment>
<keyword evidence="6 13" id="KW-0479">Metal-binding</keyword>
<dbReference type="GO" id="GO:0046872">
    <property type="term" value="F:metal ion binding"/>
    <property type="evidence" value="ECO:0007669"/>
    <property type="project" value="UniProtKB-KW"/>
</dbReference>
<comment type="cofactor">
    <cofactor evidence="1 13">
        <name>heme</name>
        <dbReference type="ChEBI" id="CHEBI:30413"/>
    </cofactor>
</comment>
<keyword evidence="11 14" id="KW-0503">Monooxygenase</keyword>
<dbReference type="FunFam" id="1.10.630.10:FF:000042">
    <property type="entry name" value="Cytochrome P450"/>
    <property type="match status" value="1"/>
</dbReference>
<keyword evidence="5 13" id="KW-0349">Heme</keyword>
<dbReference type="InterPro" id="IPR050476">
    <property type="entry name" value="Insect_CytP450_Detox"/>
</dbReference>
<keyword evidence="8" id="KW-0492">Microsome</keyword>
<dbReference type="PANTHER" id="PTHR24292:SF54">
    <property type="entry name" value="CYP9F3-RELATED"/>
    <property type="match status" value="1"/>
</dbReference>
<dbReference type="InterPro" id="IPR002401">
    <property type="entry name" value="Cyt_P450_E_grp-I"/>
</dbReference>
<dbReference type="PRINTS" id="PR00463">
    <property type="entry name" value="EP450I"/>
</dbReference>
<keyword evidence="9 14" id="KW-0560">Oxidoreductase</keyword>
<dbReference type="Pfam" id="PF00067">
    <property type="entry name" value="p450"/>
    <property type="match status" value="1"/>
</dbReference>